<evidence type="ECO:0000313" key="5">
    <source>
        <dbReference type="Proteomes" id="UP000028705"/>
    </source>
</evidence>
<reference evidence="4 5" key="1">
    <citation type="submission" date="2014-07" db="EMBL/GenBank/DDBJ databases">
        <title>Genome of Chryseobacterium soli DSM 19298.</title>
        <authorList>
            <person name="Stropko S.J."/>
            <person name="Pipes S.E."/>
            <person name="Newman J."/>
        </authorList>
    </citation>
    <scope>NUCLEOTIDE SEQUENCE [LARGE SCALE GENOMIC DNA]</scope>
    <source>
        <strain evidence="4 5">DSM 19298</strain>
    </source>
</reference>
<accession>A0A086ACB1</accession>
<sequence length="177" mass="20728">MKFSLHKLIEENQENEFIFFWGHQPSKDGTITKTCFSQWWLSSFVVNKVTYESAEHWMMAKKAELFGDEIQLKNILSDLSPANAKKYGRKVKDFDPLTWEEKAYQIVVEGNFHKFYQNAELTKFLLSTGNKVIVEASPFDKIWGIGTDKHLEDPKEWKGTNLLGFALMEVREELKRQ</sequence>
<dbReference type="NCBIfam" id="TIGR02464">
    <property type="entry name" value="ribofla_fusion"/>
    <property type="match status" value="1"/>
</dbReference>
<dbReference type="EMBL" id="JPRH01000001">
    <property type="protein sequence ID" value="KFF14325.1"/>
    <property type="molecule type" value="Genomic_DNA"/>
</dbReference>
<dbReference type="RefSeq" id="WP_034709814.1">
    <property type="nucleotide sequence ID" value="NZ_JPRH01000001.1"/>
</dbReference>
<feature type="domain" description="NADAR" evidence="3">
    <location>
        <begin position="19"/>
        <end position="175"/>
    </location>
</feature>
<dbReference type="SUPFAM" id="SSF143990">
    <property type="entry name" value="YbiA-like"/>
    <property type="match status" value="1"/>
</dbReference>
<comment type="caution">
    <text evidence="4">The sequence shown here is derived from an EMBL/GenBank/DDBJ whole genome shotgun (WGS) entry which is preliminary data.</text>
</comment>
<dbReference type="AlphaFoldDB" id="A0A086ACB1"/>
<gene>
    <name evidence="4" type="ORF">IW15_02455</name>
</gene>
<evidence type="ECO:0000256" key="1">
    <source>
        <dbReference type="ARBA" id="ARBA00000022"/>
    </source>
</evidence>
<dbReference type="InterPro" id="IPR012816">
    <property type="entry name" value="NADAR"/>
</dbReference>
<dbReference type="STRING" id="445961.IW15_02455"/>
<dbReference type="Proteomes" id="UP000028705">
    <property type="component" value="Unassembled WGS sequence"/>
</dbReference>
<organism evidence="4 5">
    <name type="scientific">Chryseobacterium soli</name>
    <dbReference type="NCBI Taxonomy" id="445961"/>
    <lineage>
        <taxon>Bacteria</taxon>
        <taxon>Pseudomonadati</taxon>
        <taxon>Bacteroidota</taxon>
        <taxon>Flavobacteriia</taxon>
        <taxon>Flavobacteriales</taxon>
        <taxon>Weeksellaceae</taxon>
        <taxon>Chryseobacterium group</taxon>
        <taxon>Chryseobacterium</taxon>
    </lineage>
</organism>
<name>A0A086ACB1_9FLAO</name>
<dbReference type="Gene3D" id="1.10.357.40">
    <property type="entry name" value="YbiA-like"/>
    <property type="match status" value="1"/>
</dbReference>
<evidence type="ECO:0000256" key="2">
    <source>
        <dbReference type="ARBA" id="ARBA00000751"/>
    </source>
</evidence>
<dbReference type="eggNOG" id="COG3236">
    <property type="taxonomic scope" value="Bacteria"/>
</dbReference>
<protein>
    <recommendedName>
        <fullName evidence="3">NADAR domain-containing protein</fullName>
    </recommendedName>
</protein>
<proteinExistence type="predicted"/>
<comment type="catalytic activity">
    <reaction evidence="2">
        <text>2,5-diamino-6-hydroxy-4-(5-phosphoribosylamino)-pyrimidine + H2O = 2,5,6-triamino-4-hydroxypyrimidine + D-ribose 5-phosphate</text>
        <dbReference type="Rhea" id="RHEA:23436"/>
        <dbReference type="ChEBI" id="CHEBI:15377"/>
        <dbReference type="ChEBI" id="CHEBI:58614"/>
        <dbReference type="ChEBI" id="CHEBI:78346"/>
        <dbReference type="ChEBI" id="CHEBI:137796"/>
    </reaction>
</comment>
<comment type="catalytic activity">
    <reaction evidence="1">
        <text>5-amino-6-(5-phospho-D-ribosylamino)uracil + H2O = 5,6-diaminouracil + D-ribose 5-phosphate</text>
        <dbReference type="Rhea" id="RHEA:55020"/>
        <dbReference type="ChEBI" id="CHEBI:15377"/>
        <dbReference type="ChEBI" id="CHEBI:46252"/>
        <dbReference type="ChEBI" id="CHEBI:58453"/>
        <dbReference type="ChEBI" id="CHEBI:78346"/>
    </reaction>
</comment>
<dbReference type="Pfam" id="PF08719">
    <property type="entry name" value="NADAR"/>
    <property type="match status" value="1"/>
</dbReference>
<dbReference type="InterPro" id="IPR037238">
    <property type="entry name" value="YbiA-like_sf"/>
</dbReference>
<dbReference type="CDD" id="cd15457">
    <property type="entry name" value="NADAR"/>
    <property type="match status" value="1"/>
</dbReference>
<evidence type="ECO:0000259" key="3">
    <source>
        <dbReference type="Pfam" id="PF08719"/>
    </source>
</evidence>
<keyword evidence="5" id="KW-1185">Reference proteome</keyword>
<evidence type="ECO:0000313" key="4">
    <source>
        <dbReference type="EMBL" id="KFF14325.1"/>
    </source>
</evidence>
<dbReference type="OrthoDB" id="67297at2"/>